<dbReference type="CDD" id="cd04305">
    <property type="entry name" value="HAD_Neu5Ac-Pase_like"/>
    <property type="match status" value="1"/>
</dbReference>
<protein>
    <submittedName>
        <fullName evidence="1">Noncanonical pyrimidine nucleotidase, YjjG family protein</fullName>
    </submittedName>
</protein>
<dbReference type="Pfam" id="PF00702">
    <property type="entry name" value="Hydrolase"/>
    <property type="match status" value="1"/>
</dbReference>
<dbReference type="Proteomes" id="UP000604765">
    <property type="component" value="Unassembled WGS sequence"/>
</dbReference>
<name>A0ABQ3VYZ7_9LACO</name>
<dbReference type="NCBIfam" id="TIGR01549">
    <property type="entry name" value="HAD-SF-IA-v1"/>
    <property type="match status" value="1"/>
</dbReference>
<proteinExistence type="predicted"/>
<dbReference type="InterPro" id="IPR036412">
    <property type="entry name" value="HAD-like_sf"/>
</dbReference>
<dbReference type="InterPro" id="IPR052550">
    <property type="entry name" value="Pyrimidine_5'-ntase_YjjG"/>
</dbReference>
<dbReference type="InterPro" id="IPR011951">
    <property type="entry name" value="HAD-SF_hydro_IA_YjjG/PynA"/>
</dbReference>
<dbReference type="Gene3D" id="3.40.50.1000">
    <property type="entry name" value="HAD superfamily/HAD-like"/>
    <property type="match status" value="1"/>
</dbReference>
<keyword evidence="2" id="KW-1185">Reference proteome</keyword>
<organism evidence="1 2">
    <name type="scientific">Lentilactobacillus fungorum</name>
    <dbReference type="NCBI Taxonomy" id="2201250"/>
    <lineage>
        <taxon>Bacteria</taxon>
        <taxon>Bacillati</taxon>
        <taxon>Bacillota</taxon>
        <taxon>Bacilli</taxon>
        <taxon>Lactobacillales</taxon>
        <taxon>Lactobacillaceae</taxon>
        <taxon>Lentilactobacillus</taxon>
    </lineage>
</organism>
<reference evidence="1 2" key="1">
    <citation type="journal article" date="2021" name="Int. J. Syst. Evol. Microbiol.">
        <title>Lentilactobacillus fungorum sp. nov., isolated from spent mushroom substrates.</title>
        <authorList>
            <person name="Tohno M."/>
            <person name="Tanizawa Y."/>
            <person name="Kojima Y."/>
            <person name="Sakamoto M."/>
            <person name="Ohkuma M."/>
            <person name="Kobayashi H."/>
        </authorList>
    </citation>
    <scope>NUCLEOTIDE SEQUENCE [LARGE SCALE GENOMIC DNA]</scope>
    <source>
        <strain evidence="1 2">YK48G</strain>
    </source>
</reference>
<dbReference type="SUPFAM" id="SSF56784">
    <property type="entry name" value="HAD-like"/>
    <property type="match status" value="1"/>
</dbReference>
<comment type="caution">
    <text evidence="1">The sequence shown here is derived from an EMBL/GenBank/DDBJ whole genome shotgun (WGS) entry which is preliminary data.</text>
</comment>
<dbReference type="InterPro" id="IPR023214">
    <property type="entry name" value="HAD_sf"/>
</dbReference>
<dbReference type="SFLD" id="SFLDG01129">
    <property type="entry name" value="C1.5:_HAD__Beta-PGM__Phosphata"/>
    <property type="match status" value="1"/>
</dbReference>
<dbReference type="Gene3D" id="1.10.150.240">
    <property type="entry name" value="Putative phosphatase, domain 2"/>
    <property type="match status" value="1"/>
</dbReference>
<dbReference type="PANTHER" id="PTHR47478:SF1">
    <property type="entry name" value="PYRIMIDINE 5'-NUCLEOTIDASE YJJG"/>
    <property type="match status" value="1"/>
</dbReference>
<sequence>MTYSTILFDVDDTLLNFEASEKQALEKLFKTIHQPLTPAVYRDYHDLNAQLWHRYERGEISRETLLNSRFNLFFAHYGQNIDGKLYGQKYRTFLSEGHDQIPQAQTLLNDIRPNHQLYVITNGIAATQQRRLKESGLVNYFDDVFISERIGHKKPDSAFFEAVADQIQGFTKQSALVVGDSLTSDILGAKHFGIDSVWFNPHHLPNASQTKPTYEIDHLLSLEAIVS</sequence>
<evidence type="ECO:0000313" key="1">
    <source>
        <dbReference type="EMBL" id="GHP13785.1"/>
    </source>
</evidence>
<dbReference type="SFLD" id="SFLDS00003">
    <property type="entry name" value="Haloacid_Dehalogenase"/>
    <property type="match status" value="1"/>
</dbReference>
<gene>
    <name evidence="1" type="ORF">YK48G_12100</name>
</gene>
<dbReference type="PANTHER" id="PTHR47478">
    <property type="match status" value="1"/>
</dbReference>
<accession>A0ABQ3VYZ7</accession>
<dbReference type="RefSeq" id="WP_203629819.1">
    <property type="nucleotide sequence ID" value="NZ_BNJR01000012.1"/>
</dbReference>
<dbReference type="NCBIfam" id="TIGR02254">
    <property type="entry name" value="YjjG_YfnB"/>
    <property type="match status" value="1"/>
</dbReference>
<dbReference type="InterPro" id="IPR023198">
    <property type="entry name" value="PGP-like_dom2"/>
</dbReference>
<evidence type="ECO:0000313" key="2">
    <source>
        <dbReference type="Proteomes" id="UP000604765"/>
    </source>
</evidence>
<dbReference type="InterPro" id="IPR006439">
    <property type="entry name" value="HAD-SF_hydro_IA"/>
</dbReference>
<dbReference type="EMBL" id="BNJR01000012">
    <property type="protein sequence ID" value="GHP13785.1"/>
    <property type="molecule type" value="Genomic_DNA"/>
</dbReference>